<feature type="compositionally biased region" description="Basic residues" evidence="12">
    <location>
        <begin position="102"/>
        <end position="113"/>
    </location>
</feature>
<feature type="region of interest" description="Disordered" evidence="12">
    <location>
        <begin position="568"/>
        <end position="589"/>
    </location>
</feature>
<evidence type="ECO:0000313" key="16">
    <source>
        <dbReference type="Proteomes" id="UP001438707"/>
    </source>
</evidence>
<feature type="region of interest" description="Disordered" evidence="12">
    <location>
        <begin position="1"/>
        <end position="128"/>
    </location>
</feature>
<keyword evidence="5 11" id="KW-0863">Zinc-finger</keyword>
<feature type="transmembrane region" description="Helical" evidence="13">
    <location>
        <begin position="1671"/>
        <end position="1698"/>
    </location>
</feature>
<keyword evidence="3 13" id="KW-0812">Transmembrane</keyword>
<dbReference type="GO" id="GO:0006865">
    <property type="term" value="P:amino acid transport"/>
    <property type="evidence" value="ECO:0007669"/>
    <property type="project" value="UniProtKB-KW"/>
</dbReference>
<dbReference type="InterPro" id="IPR013083">
    <property type="entry name" value="Znf_RING/FYVE/PHD"/>
</dbReference>
<dbReference type="SUPFAM" id="SSF57903">
    <property type="entry name" value="FYVE/PHD zinc finger"/>
    <property type="match status" value="2"/>
</dbReference>
<feature type="region of interest" description="Disordered" evidence="12">
    <location>
        <begin position="1530"/>
        <end position="1595"/>
    </location>
</feature>
<accession>A0AAW1S5P7</accession>
<dbReference type="InterPro" id="IPR032308">
    <property type="entry name" value="TDBD"/>
</dbReference>
<feature type="transmembrane region" description="Helical" evidence="13">
    <location>
        <begin position="1988"/>
        <end position="2010"/>
    </location>
</feature>
<feature type="region of interest" description="Disordered" evidence="12">
    <location>
        <begin position="1324"/>
        <end position="1441"/>
    </location>
</feature>
<dbReference type="CDD" id="cd15489">
    <property type="entry name" value="PHD_SF"/>
    <property type="match status" value="1"/>
</dbReference>
<evidence type="ECO:0000256" key="3">
    <source>
        <dbReference type="ARBA" id="ARBA00022692"/>
    </source>
</evidence>
<reference evidence="15 16" key="1">
    <citation type="journal article" date="2024" name="Nat. Commun.">
        <title>Phylogenomics reveals the evolutionary origins of lichenization in chlorophyte algae.</title>
        <authorList>
            <person name="Puginier C."/>
            <person name="Libourel C."/>
            <person name="Otte J."/>
            <person name="Skaloud P."/>
            <person name="Haon M."/>
            <person name="Grisel S."/>
            <person name="Petersen M."/>
            <person name="Berrin J.G."/>
            <person name="Delaux P.M."/>
            <person name="Dal Grande F."/>
            <person name="Keller J."/>
        </authorList>
    </citation>
    <scope>NUCLEOTIDE SEQUENCE [LARGE SCALE GENOMIC DNA]</scope>
    <source>
        <strain evidence="15 16">SAG 2145</strain>
    </source>
</reference>
<feature type="transmembrane region" description="Helical" evidence="13">
    <location>
        <begin position="1718"/>
        <end position="1741"/>
    </location>
</feature>
<feature type="compositionally biased region" description="Low complexity" evidence="12">
    <location>
        <begin position="278"/>
        <end position="291"/>
    </location>
</feature>
<evidence type="ECO:0000259" key="14">
    <source>
        <dbReference type="PROSITE" id="PS50016"/>
    </source>
</evidence>
<dbReference type="GO" id="GO:0005634">
    <property type="term" value="C:nucleus"/>
    <property type="evidence" value="ECO:0007669"/>
    <property type="project" value="UniProtKB-SubCell"/>
</dbReference>
<comment type="caution">
    <text evidence="15">The sequence shown here is derived from an EMBL/GenBank/DDBJ whole genome shotgun (WGS) entry which is preliminary data.</text>
</comment>
<evidence type="ECO:0000256" key="7">
    <source>
        <dbReference type="ARBA" id="ARBA00022970"/>
    </source>
</evidence>
<dbReference type="EMBL" id="JALJOS010000003">
    <property type="protein sequence ID" value="KAK9841249.1"/>
    <property type="molecule type" value="Genomic_DNA"/>
</dbReference>
<feature type="region of interest" description="Disordered" evidence="12">
    <location>
        <begin position="781"/>
        <end position="829"/>
    </location>
</feature>
<feature type="compositionally biased region" description="Low complexity" evidence="12">
    <location>
        <begin position="448"/>
        <end position="480"/>
    </location>
</feature>
<dbReference type="PANTHER" id="PTHR47025:SF2">
    <property type="entry name" value="AUTOIMMUNE REGULATOR"/>
    <property type="match status" value="1"/>
</dbReference>
<evidence type="ECO:0000256" key="8">
    <source>
        <dbReference type="ARBA" id="ARBA00022989"/>
    </source>
</evidence>
<organism evidence="15 16">
    <name type="scientific">Apatococcus lobatus</name>
    <dbReference type="NCBI Taxonomy" id="904363"/>
    <lineage>
        <taxon>Eukaryota</taxon>
        <taxon>Viridiplantae</taxon>
        <taxon>Chlorophyta</taxon>
        <taxon>core chlorophytes</taxon>
        <taxon>Trebouxiophyceae</taxon>
        <taxon>Chlorellales</taxon>
        <taxon>Chlorellaceae</taxon>
        <taxon>Apatococcus</taxon>
    </lineage>
</organism>
<feature type="region of interest" description="Disordered" evidence="12">
    <location>
        <begin position="150"/>
        <end position="552"/>
    </location>
</feature>
<keyword evidence="4" id="KW-0479">Metal-binding</keyword>
<dbReference type="InterPro" id="IPR001965">
    <property type="entry name" value="Znf_PHD"/>
</dbReference>
<feature type="compositionally biased region" description="Basic and acidic residues" evidence="12">
    <location>
        <begin position="807"/>
        <end position="816"/>
    </location>
</feature>
<dbReference type="GO" id="GO:0042393">
    <property type="term" value="F:histone binding"/>
    <property type="evidence" value="ECO:0007669"/>
    <property type="project" value="TreeGrafter"/>
</dbReference>
<protein>
    <recommendedName>
        <fullName evidence="14">PHD-type domain-containing protein</fullName>
    </recommendedName>
</protein>
<feature type="transmembrane region" description="Helical" evidence="13">
    <location>
        <begin position="1618"/>
        <end position="1638"/>
    </location>
</feature>
<evidence type="ECO:0000256" key="10">
    <source>
        <dbReference type="ARBA" id="ARBA00023242"/>
    </source>
</evidence>
<feature type="compositionally biased region" description="Low complexity" evidence="12">
    <location>
        <begin position="303"/>
        <end position="317"/>
    </location>
</feature>
<keyword evidence="6" id="KW-0862">Zinc</keyword>
<name>A0AAW1S5P7_9CHLO</name>
<keyword evidence="9 13" id="KW-0472">Membrane</keyword>
<dbReference type="Proteomes" id="UP001438707">
    <property type="component" value="Unassembled WGS sequence"/>
</dbReference>
<feature type="compositionally biased region" description="Low complexity" evidence="12">
    <location>
        <begin position="8"/>
        <end position="31"/>
    </location>
</feature>
<keyword evidence="7" id="KW-0813">Transport</keyword>
<evidence type="ECO:0000256" key="5">
    <source>
        <dbReference type="ARBA" id="ARBA00022771"/>
    </source>
</evidence>
<feature type="compositionally biased region" description="Polar residues" evidence="12">
    <location>
        <begin position="1422"/>
        <end position="1434"/>
    </location>
</feature>
<feature type="region of interest" description="Disordered" evidence="12">
    <location>
        <begin position="1458"/>
        <end position="1495"/>
    </location>
</feature>
<dbReference type="GO" id="GO:0000977">
    <property type="term" value="F:RNA polymerase II transcription regulatory region sequence-specific DNA binding"/>
    <property type="evidence" value="ECO:0007669"/>
    <property type="project" value="TreeGrafter"/>
</dbReference>
<dbReference type="Gene3D" id="3.30.40.10">
    <property type="entry name" value="Zinc/RING finger domain, C3HC4 (zinc finger)"/>
    <property type="match status" value="2"/>
</dbReference>
<feature type="compositionally biased region" description="Basic and acidic residues" evidence="12">
    <location>
        <begin position="1410"/>
        <end position="1419"/>
    </location>
</feature>
<feature type="domain" description="PHD-type" evidence="14">
    <location>
        <begin position="975"/>
        <end position="1036"/>
    </location>
</feature>
<feature type="compositionally biased region" description="Polar residues" evidence="12">
    <location>
        <begin position="358"/>
        <end position="373"/>
    </location>
</feature>
<dbReference type="Pfam" id="PF01490">
    <property type="entry name" value="Aa_trans"/>
    <property type="match status" value="1"/>
</dbReference>
<feature type="region of interest" description="Disordered" evidence="12">
    <location>
        <begin position="1166"/>
        <end position="1200"/>
    </location>
</feature>
<feature type="compositionally biased region" description="Low complexity" evidence="12">
    <location>
        <begin position="782"/>
        <end position="806"/>
    </location>
</feature>
<dbReference type="InterPro" id="IPR013057">
    <property type="entry name" value="AA_transpt_TM"/>
</dbReference>
<evidence type="ECO:0000256" key="11">
    <source>
        <dbReference type="PROSITE-ProRule" id="PRU00146"/>
    </source>
</evidence>
<dbReference type="GO" id="GO:0016020">
    <property type="term" value="C:membrane"/>
    <property type="evidence" value="ECO:0007669"/>
    <property type="project" value="UniProtKB-SubCell"/>
</dbReference>
<dbReference type="InterPro" id="IPR019787">
    <property type="entry name" value="Znf_PHD-finger"/>
</dbReference>
<evidence type="ECO:0000256" key="2">
    <source>
        <dbReference type="ARBA" id="ARBA00004370"/>
    </source>
</evidence>
<dbReference type="Pfam" id="PF16135">
    <property type="entry name" value="TDBD"/>
    <property type="match status" value="2"/>
</dbReference>
<feature type="transmembrane region" description="Helical" evidence="13">
    <location>
        <begin position="1800"/>
        <end position="1820"/>
    </location>
</feature>
<proteinExistence type="predicted"/>
<dbReference type="GO" id="GO:0003682">
    <property type="term" value="F:chromatin binding"/>
    <property type="evidence" value="ECO:0007669"/>
    <property type="project" value="TreeGrafter"/>
</dbReference>
<feature type="transmembrane region" description="Helical" evidence="13">
    <location>
        <begin position="1956"/>
        <end position="1976"/>
    </location>
</feature>
<feature type="compositionally biased region" description="Polar residues" evidence="12">
    <location>
        <begin position="571"/>
        <end position="581"/>
    </location>
</feature>
<feature type="transmembrane region" description="Helical" evidence="13">
    <location>
        <begin position="1896"/>
        <end position="1917"/>
    </location>
</feature>
<dbReference type="PANTHER" id="PTHR47025">
    <property type="entry name" value="AUTOIMMUNE REGULATOR"/>
    <property type="match status" value="1"/>
</dbReference>
<evidence type="ECO:0000256" key="6">
    <source>
        <dbReference type="ARBA" id="ARBA00022833"/>
    </source>
</evidence>
<feature type="compositionally biased region" description="Basic and acidic residues" evidence="12">
    <location>
        <begin position="860"/>
        <end position="869"/>
    </location>
</feature>
<evidence type="ECO:0000256" key="1">
    <source>
        <dbReference type="ARBA" id="ARBA00004123"/>
    </source>
</evidence>
<keyword evidence="7" id="KW-0029">Amino-acid transport</keyword>
<evidence type="ECO:0000313" key="15">
    <source>
        <dbReference type="EMBL" id="KAK9841249.1"/>
    </source>
</evidence>
<feature type="transmembrane region" description="Helical" evidence="13">
    <location>
        <begin position="1753"/>
        <end position="1774"/>
    </location>
</feature>
<sequence length="2015" mass="210601">MAPADKVQQQPARPARQAKADASAAIKQSAANDRKRISDLDEEPTAKRRRTGPPSRQSGTPSQAASTQAAPASASHAPASPASAQHDSPQPTAQPLAGHGKSPGRLKPHHMSPRKTGTTAHAIKQHIKEQALKAAWQANADGAVLNGADQNAVASGDSGANAAIPTPSANTSSVAAGLVKGTAEPSSQADKSGNATGILIPSASSSQPQLAGTRVNDRRSRKSASRGKLSWAKGDKPAAGVSSGEILKPPATATIEPAVPQAKTAVEPSHTAARNAEPQTEQQPQPQPQSQAHAVEDSKSAQHHSQQAHAASGAAAAVSNQPGPKDLSGPVLSHSQTANDTESLGHAVGNPASADAGLSSSDNSALANGNHQLGGTAGMPLIKPRSRKRPPVKDVHRHEVTEPAPSAAGSKKGRLSKGKPSGAAGKQATKHLTEPHTNEPGQAEDGVALAQAPSSAAGAQAAEAAAGQSGMAAADANGAAPQVPIPASNDHEQLGNGNVQNSRLHETAALPAQPPVPCGPHPATASHAKMPKPGKQPGTQSALGRPAQASAPLQASPLQQPFRHKPLANALPSSAQPTGSTLLAPEPSESAADIVPASTAAGNPPAGLGVSAQELGEDDGSLDWLLKHSTQMRTTSGWAYNRDMQLRPMLLLGCLAMQPVHVCTRSSGTPLLDGTITPEGKINCECSRCNGSPVSASEFEDHSGCKDHRPGNTIRLKRHQITLKDFLDRLNDTSALEGGRCRVCAQPEGLQECSSCGSFQHPACVGLQGAAPQPQWRCGPCASKGRPSGGSRASSSGGASRVAMSAGRKEKKESSGTKRPRASGVSSMAASVAAEARRLAAGGVGGGRTALAAPDTPGFQRDRNREARKARNSSKHKVLFTLEAGALQDGEKVTYRSSQGIALLEGHACLDPHNPGIRCSHCDQVISPSGFEAHAGFGSKRAPYNFIHNSKGISLADIAKGLVDREMADEPEMSLSICALCKGPEFQDGNDFGPNTVLICDQCDREFHVKCLKERGICDLTELPSEDWYCSKECRRINEGLRRALDAGEVDLGGGSSWRLLHGTRGRPEDSDALETARTILQTSFDPIIDKVSGKDLLEAMVFAQELEDSGWDFRGMHTALLFHEDPPGSEDHLQLSTQLQDPLLANQQDTTLLDPALPSFMHATQVKREAPQEGGSEPVHGLKAEAEQPEGPPKKRPRCGVADAGVVIEERPKGKRPVAAAVFCAFGAGLAQLPFIATQLGERRRGHARSLCNAVEGLLASSGVATMCVPATYEAFPTWKGGLGFGDIAPHQRAAAKTFMGLLLFPGTQLLVKTLLPGQETLGLDEHGHPIEPVKPTAPSANEPDESQPTTGAGPSSEHALPEELSKATEGARQPGPDASASQQPLPCLLNGLPHKTDADHLPQSAADDVCKDSDGHVGSDTVQQGTAVTEQQPAGAPSQKRQKVCFADACDASAIPGAGLLSSTRPLKVTKEAPQRRPQIPSSSQANQKPRKLIWMKRAERIMVQRGTRGLQVGDEIQRVRLGSFFSSSSTQNGQRYSEGLPGARGAQPSRPEAMETDLEDPLLGESDRDDDQKRTAGGPPGPEANSSARQSSLIQSSSNLANTVVGAGIMSLPHAIAVLGVAFGSGVLVLVYLLARLSLAKLISLTQQTRAQSYSQLVRKQLGPAGDVFLQASIIINNAGILVVYLIILGDIAVGSPPKYDGLLSTWFGLDAGKTWYLARPFVVAVIAAVFLLPLSLLRSLSTLSKVSAVSLSLAAFFAAASGALGTYAALQGNIQNGLSSARWWPSFKEFTHPSDLLGLVATLPVLLTSYVCHYNLHPVMKDIQSYTQRRMTGAVDLGLGSCTLAYIVSGIGGYFLFNGHPSEDVLKSFTPAQLAPLLGDNFGSITEIAVRASYLVVLLCHAPIVSFGLRELILEKMFGDEEPHAGAYSGVTLLIVAAAYVFSVVIPNVWTFLQITGATAALALAYIIPALLMLKMDKTGSQRALGVFVLVASCGVSVASILQQLLQLKKA</sequence>
<feature type="compositionally biased region" description="Polar residues" evidence="12">
    <location>
        <begin position="184"/>
        <end position="195"/>
    </location>
</feature>
<dbReference type="InterPro" id="IPR056511">
    <property type="entry name" value="IDM1_C"/>
</dbReference>
<feature type="transmembrane region" description="Helical" evidence="13">
    <location>
        <begin position="1841"/>
        <end position="1861"/>
    </location>
</feature>
<comment type="subcellular location">
    <subcellularLocation>
        <location evidence="2">Membrane</location>
    </subcellularLocation>
    <subcellularLocation>
        <location evidence="1">Nucleus</location>
    </subcellularLocation>
</comment>
<evidence type="ECO:0000256" key="13">
    <source>
        <dbReference type="SAM" id="Phobius"/>
    </source>
</evidence>
<dbReference type="SMART" id="SM00249">
    <property type="entry name" value="PHD"/>
    <property type="match status" value="2"/>
</dbReference>
<gene>
    <name evidence="15" type="ORF">WJX74_002613</name>
</gene>
<dbReference type="GO" id="GO:0045944">
    <property type="term" value="P:positive regulation of transcription by RNA polymerase II"/>
    <property type="evidence" value="ECO:0007669"/>
    <property type="project" value="TreeGrafter"/>
</dbReference>
<evidence type="ECO:0000256" key="9">
    <source>
        <dbReference type="ARBA" id="ARBA00023136"/>
    </source>
</evidence>
<keyword evidence="10" id="KW-0539">Nucleus</keyword>
<evidence type="ECO:0000256" key="12">
    <source>
        <dbReference type="SAM" id="MobiDB-lite"/>
    </source>
</evidence>
<feature type="region of interest" description="Disordered" evidence="12">
    <location>
        <begin position="844"/>
        <end position="873"/>
    </location>
</feature>
<feature type="compositionally biased region" description="Low complexity" evidence="12">
    <location>
        <begin position="57"/>
        <end position="91"/>
    </location>
</feature>
<evidence type="ECO:0000256" key="4">
    <source>
        <dbReference type="ARBA" id="ARBA00022723"/>
    </source>
</evidence>
<dbReference type="Pfam" id="PF23209">
    <property type="entry name" value="IDM1_C"/>
    <property type="match status" value="1"/>
</dbReference>
<dbReference type="InterPro" id="IPR011011">
    <property type="entry name" value="Znf_FYVE_PHD"/>
</dbReference>
<feature type="transmembrane region" description="Helical" evidence="13">
    <location>
        <begin position="1929"/>
        <end position="1950"/>
    </location>
</feature>
<keyword evidence="16" id="KW-1185">Reference proteome</keyword>
<feature type="compositionally biased region" description="Polar residues" evidence="12">
    <location>
        <begin position="333"/>
        <end position="342"/>
    </location>
</feature>
<dbReference type="GO" id="GO:0008270">
    <property type="term" value="F:zinc ion binding"/>
    <property type="evidence" value="ECO:0007669"/>
    <property type="project" value="UniProtKB-KW"/>
</dbReference>
<feature type="compositionally biased region" description="Basic and acidic residues" evidence="12">
    <location>
        <begin position="391"/>
        <end position="401"/>
    </location>
</feature>
<keyword evidence="8 13" id="KW-1133">Transmembrane helix</keyword>
<dbReference type="PROSITE" id="PS50016">
    <property type="entry name" value="ZF_PHD_2"/>
    <property type="match status" value="1"/>
</dbReference>